<protein>
    <submittedName>
        <fullName evidence="2">Uncharacterized protein</fullName>
    </submittedName>
</protein>
<evidence type="ECO:0000256" key="1">
    <source>
        <dbReference type="SAM" id="MobiDB-lite"/>
    </source>
</evidence>
<dbReference type="AlphaFoldDB" id="B2WKT6"/>
<sequence>MADDEPAYLWVESQKGLSLVELSASGNPARLVPQPILPRAITTSPTGRRSSRGSLKSDSTLELAVRGKDEIWGLHQEDLDMHLPIPAASYQGLSTSCIKSTEDLHHDDGSGKIVLKKNYQGDVSAEWERRYDMKYGSGQR</sequence>
<feature type="region of interest" description="Disordered" evidence="1">
    <location>
        <begin position="35"/>
        <end position="59"/>
    </location>
</feature>
<dbReference type="InParanoid" id="B2WKT6"/>
<feature type="compositionally biased region" description="Low complexity" evidence="1">
    <location>
        <begin position="42"/>
        <end position="54"/>
    </location>
</feature>
<reference evidence="3" key="1">
    <citation type="journal article" date="2013" name="G3 (Bethesda)">
        <title>Comparative genomics of a plant-pathogenic fungus, Pyrenophora tritici-repentis, reveals transduplication and the impact of repeat elements on pathogenicity and population divergence.</title>
        <authorList>
            <person name="Manning V.A."/>
            <person name="Pandelova I."/>
            <person name="Dhillon B."/>
            <person name="Wilhelm L.J."/>
            <person name="Goodwin S.B."/>
            <person name="Berlin A.M."/>
            <person name="Figueroa M."/>
            <person name="Freitag M."/>
            <person name="Hane J.K."/>
            <person name="Henrissat B."/>
            <person name="Holman W.H."/>
            <person name="Kodira C.D."/>
            <person name="Martin J."/>
            <person name="Oliver R.P."/>
            <person name="Robbertse B."/>
            <person name="Schackwitz W."/>
            <person name="Schwartz D.C."/>
            <person name="Spatafora J.W."/>
            <person name="Turgeon B.G."/>
            <person name="Yandava C."/>
            <person name="Young S."/>
            <person name="Zhou S."/>
            <person name="Zeng Q."/>
            <person name="Grigoriev I.V."/>
            <person name="Ma L.-J."/>
            <person name="Ciuffetti L.M."/>
        </authorList>
    </citation>
    <scope>NUCLEOTIDE SEQUENCE [LARGE SCALE GENOMIC DNA]</scope>
    <source>
        <strain evidence="3">Pt-1C-BFP</strain>
    </source>
</reference>
<name>B2WKT6_PYRTR</name>
<dbReference type="EMBL" id="DS231628">
    <property type="protein sequence ID" value="EDU43646.1"/>
    <property type="molecule type" value="Genomic_DNA"/>
</dbReference>
<dbReference type="Proteomes" id="UP000001471">
    <property type="component" value="Unassembled WGS sequence"/>
</dbReference>
<evidence type="ECO:0000313" key="2">
    <source>
        <dbReference type="EMBL" id="EDU43646.1"/>
    </source>
</evidence>
<accession>B2WKT6</accession>
<gene>
    <name evidence="2" type="ORF">PTRG_10596</name>
</gene>
<organism evidence="2 3">
    <name type="scientific">Pyrenophora tritici-repentis (strain Pt-1C-BFP)</name>
    <name type="common">Wheat tan spot fungus</name>
    <name type="synonym">Drechslera tritici-repentis</name>
    <dbReference type="NCBI Taxonomy" id="426418"/>
    <lineage>
        <taxon>Eukaryota</taxon>
        <taxon>Fungi</taxon>
        <taxon>Dikarya</taxon>
        <taxon>Ascomycota</taxon>
        <taxon>Pezizomycotina</taxon>
        <taxon>Dothideomycetes</taxon>
        <taxon>Pleosporomycetidae</taxon>
        <taxon>Pleosporales</taxon>
        <taxon>Pleosporineae</taxon>
        <taxon>Pleosporaceae</taxon>
        <taxon>Pyrenophora</taxon>
    </lineage>
</organism>
<evidence type="ECO:0000313" key="3">
    <source>
        <dbReference type="Proteomes" id="UP000001471"/>
    </source>
</evidence>
<dbReference type="OrthoDB" id="10420241at2759"/>
<dbReference type="HOGENOM" id="CLU_1836157_0_0_1"/>
<proteinExistence type="predicted"/>